<feature type="compositionally biased region" description="Polar residues" evidence="5">
    <location>
        <begin position="579"/>
        <end position="589"/>
    </location>
</feature>
<feature type="domain" description="C3H1-type" evidence="6">
    <location>
        <begin position="1"/>
        <end position="25"/>
    </location>
</feature>
<dbReference type="Pfam" id="PF18044">
    <property type="entry name" value="zf-CCCH_4"/>
    <property type="match status" value="1"/>
</dbReference>
<feature type="compositionally biased region" description="Low complexity" evidence="5">
    <location>
        <begin position="547"/>
        <end position="577"/>
    </location>
</feature>
<keyword evidence="8" id="KW-1185">Reference proteome</keyword>
<keyword evidence="2 4" id="KW-0863">Zinc-finger</keyword>
<evidence type="ECO:0000256" key="1">
    <source>
        <dbReference type="ARBA" id="ARBA00022723"/>
    </source>
</evidence>
<feature type="zinc finger region" description="C3H1-type" evidence="4">
    <location>
        <begin position="1"/>
        <end position="25"/>
    </location>
</feature>
<dbReference type="InterPro" id="IPR041367">
    <property type="entry name" value="Znf-CCCH_4"/>
</dbReference>
<feature type="region of interest" description="Disordered" evidence="5">
    <location>
        <begin position="23"/>
        <end position="59"/>
    </location>
</feature>
<feature type="compositionally biased region" description="Polar residues" evidence="5">
    <location>
        <begin position="298"/>
        <end position="337"/>
    </location>
</feature>
<dbReference type="VEuPathDB" id="FungiDB:PV10_00257"/>
<feature type="compositionally biased region" description="Low complexity" evidence="5">
    <location>
        <begin position="25"/>
        <end position="35"/>
    </location>
</feature>
<dbReference type="GO" id="GO:0005634">
    <property type="term" value="C:nucleus"/>
    <property type="evidence" value="ECO:0007669"/>
    <property type="project" value="TreeGrafter"/>
</dbReference>
<feature type="region of interest" description="Disordered" evidence="5">
    <location>
        <begin position="189"/>
        <end position="593"/>
    </location>
</feature>
<dbReference type="PROSITE" id="PS50103">
    <property type="entry name" value="ZF_C3H1"/>
    <property type="match status" value="1"/>
</dbReference>
<dbReference type="SMART" id="SM00356">
    <property type="entry name" value="ZnF_C3H1"/>
    <property type="match status" value="1"/>
</dbReference>
<feature type="compositionally biased region" description="Polar residues" evidence="5">
    <location>
        <begin position="468"/>
        <end position="503"/>
    </location>
</feature>
<evidence type="ECO:0000256" key="3">
    <source>
        <dbReference type="ARBA" id="ARBA00022833"/>
    </source>
</evidence>
<dbReference type="AlphaFoldDB" id="A0A0D1Y6L8"/>
<dbReference type="InterPro" id="IPR036855">
    <property type="entry name" value="Znf_CCCH_sf"/>
</dbReference>
<keyword evidence="1 4" id="KW-0479">Metal-binding</keyword>
<dbReference type="STRING" id="212818.A0A0D1Y6L8"/>
<dbReference type="PANTHER" id="PTHR21099:SF2">
    <property type="entry name" value="SI:CH211-113E8.11"/>
    <property type="match status" value="1"/>
</dbReference>
<dbReference type="HOGENOM" id="CLU_028685_1_0_1"/>
<dbReference type="RefSeq" id="XP_016227950.1">
    <property type="nucleotide sequence ID" value="XM_016364301.1"/>
</dbReference>
<feature type="compositionally biased region" description="Polar residues" evidence="5">
    <location>
        <begin position="390"/>
        <end position="455"/>
    </location>
</feature>
<dbReference type="PANTHER" id="PTHR21099">
    <property type="entry name" value="RAD201"/>
    <property type="match status" value="1"/>
</dbReference>
<feature type="compositionally biased region" description="Polar residues" evidence="5">
    <location>
        <begin position="213"/>
        <end position="225"/>
    </location>
</feature>
<organism evidence="7 8">
    <name type="scientific">Exophiala mesophila</name>
    <name type="common">Black yeast-like fungus</name>
    <dbReference type="NCBI Taxonomy" id="212818"/>
    <lineage>
        <taxon>Eukaryota</taxon>
        <taxon>Fungi</taxon>
        <taxon>Dikarya</taxon>
        <taxon>Ascomycota</taxon>
        <taxon>Pezizomycotina</taxon>
        <taxon>Eurotiomycetes</taxon>
        <taxon>Chaetothyriomycetidae</taxon>
        <taxon>Chaetothyriales</taxon>
        <taxon>Herpotrichiellaceae</taxon>
        <taxon>Exophiala</taxon>
    </lineage>
</organism>
<evidence type="ECO:0000256" key="4">
    <source>
        <dbReference type="PROSITE-ProRule" id="PRU00723"/>
    </source>
</evidence>
<dbReference type="InterPro" id="IPR000571">
    <property type="entry name" value="Znf_CCCH"/>
</dbReference>
<evidence type="ECO:0000256" key="5">
    <source>
        <dbReference type="SAM" id="MobiDB-lite"/>
    </source>
</evidence>
<feature type="compositionally biased region" description="Low complexity" evidence="5">
    <location>
        <begin position="340"/>
        <end position="389"/>
    </location>
</feature>
<reference evidence="7 8" key="1">
    <citation type="submission" date="2015-01" db="EMBL/GenBank/DDBJ databases">
        <title>The Genome Sequence of Exophiala mesophila CBS40295.</title>
        <authorList>
            <consortium name="The Broad Institute Genomics Platform"/>
            <person name="Cuomo C."/>
            <person name="de Hoog S."/>
            <person name="Gorbushina A."/>
            <person name="Stielow B."/>
            <person name="Teixiera M."/>
            <person name="Abouelleil A."/>
            <person name="Chapman S.B."/>
            <person name="Priest M."/>
            <person name="Young S.K."/>
            <person name="Wortman J."/>
            <person name="Nusbaum C."/>
            <person name="Birren B."/>
        </authorList>
    </citation>
    <scope>NUCLEOTIDE SEQUENCE [LARGE SCALE GENOMIC DNA]</scope>
    <source>
        <strain evidence="7 8">CBS 40295</strain>
    </source>
</reference>
<feature type="compositionally biased region" description="Polar residues" evidence="5">
    <location>
        <begin position="528"/>
        <end position="539"/>
    </location>
</feature>
<dbReference type="CDD" id="cd23954">
    <property type="entry name" value="AMO1_CTD"/>
    <property type="match status" value="1"/>
</dbReference>
<feature type="compositionally biased region" description="Gly residues" evidence="5">
    <location>
        <begin position="40"/>
        <end position="56"/>
    </location>
</feature>
<gene>
    <name evidence="7" type="ORF">PV10_00257</name>
</gene>
<evidence type="ECO:0000313" key="7">
    <source>
        <dbReference type="EMBL" id="KIV96376.1"/>
    </source>
</evidence>
<accession>A0A0D1Y6L8</accession>
<dbReference type="OrthoDB" id="20729at2759"/>
<name>A0A0D1Y6L8_EXOME</name>
<feature type="compositionally biased region" description="Polar residues" evidence="5">
    <location>
        <begin position="248"/>
        <end position="265"/>
    </location>
</feature>
<sequence length="715" mass="74344">MVVCKFWQQGNCKFGDSCRFEHPGSNRSGGSNSNRFGALATGGGGRRDSGFGGGRGRNPDYIINPTEFRTELSEGKGRPNWILSAWGPKEGPTSLLQSNEFSPEEIRLRFYEFASQGKADEADREAIELWKKADSDMKNLAANAEAIGNVLREAEKAKPNRWDYLSFDGSKTRDQFDAEFKSQNSGGAFGSNAASSSSPFGSNTTASPFGKPATSTFGQPSQPSAFGTGGSTFGQPSQPSAFGAGASTFGQPSQPTSSFGQPSTFGQPSQPTSSFGQPSTSFGQSSFGQPSQPTSSFGRPSQPTSAFGQPSQPTSTFGQPTQPSSFGQPSQPTSTFGRPSAFGAATFGQAAQPASASNQSTAFKSGSFGSGAPTSFGSGTFGTGQSTFGQASQPTSAFGQPSQPASSFGQPSQPTSSFGQPSQPASTFGQPSQPTSSFGQPSQPTSTFGQPTAVSSAFGKPSAFGQAATGSSGTSFGQPSQPASFGQPSVPPTNTGFGSTPAQANPFGPRPDNNQPKDETMDAENEASAPSNSFGQPSTMMAGFGISTPAAPGQPAAQTSATQTSLQQPSSQATLASGPGSTTWGNNSFEAHPLTGKPAAKVMYAQTLPPQKGQKGGFGGLSSFRGQPVKEVDGISCYQRPDGKGFEKIWFPNFAETDDIRILNAPTKIADTQAPAQEYTDEITQQFRYLFETGGFKDGKIPLVPPMRDWAVYDF</sequence>
<proteinExistence type="predicted"/>
<feature type="compositionally biased region" description="Low complexity" evidence="5">
    <location>
        <begin position="266"/>
        <end position="297"/>
    </location>
</feature>
<dbReference type="SUPFAM" id="SSF90229">
    <property type="entry name" value="CCCH zinc finger"/>
    <property type="match status" value="1"/>
</dbReference>
<protein>
    <recommendedName>
        <fullName evidence="6">C3H1-type domain-containing protein</fullName>
    </recommendedName>
</protein>
<keyword evidence="3 4" id="KW-0862">Zinc</keyword>
<dbReference type="OMA" id="PNRHDIC"/>
<dbReference type="Gene3D" id="4.10.1000.10">
    <property type="entry name" value="Zinc finger, CCCH-type"/>
    <property type="match status" value="1"/>
</dbReference>
<dbReference type="GO" id="GO:0008270">
    <property type="term" value="F:zinc ion binding"/>
    <property type="evidence" value="ECO:0007669"/>
    <property type="project" value="UniProtKB-KW"/>
</dbReference>
<evidence type="ECO:0000313" key="8">
    <source>
        <dbReference type="Proteomes" id="UP000054302"/>
    </source>
</evidence>
<evidence type="ECO:0000256" key="2">
    <source>
        <dbReference type="ARBA" id="ARBA00022771"/>
    </source>
</evidence>
<evidence type="ECO:0000259" key="6">
    <source>
        <dbReference type="PROSITE" id="PS50103"/>
    </source>
</evidence>
<feature type="compositionally biased region" description="Low complexity" evidence="5">
    <location>
        <begin position="190"/>
        <end position="207"/>
    </location>
</feature>
<dbReference type="EMBL" id="KN847520">
    <property type="protein sequence ID" value="KIV96376.1"/>
    <property type="molecule type" value="Genomic_DNA"/>
</dbReference>
<dbReference type="GeneID" id="27318102"/>
<dbReference type="Proteomes" id="UP000054302">
    <property type="component" value="Unassembled WGS sequence"/>
</dbReference>